<dbReference type="AlphaFoldDB" id="A0A540X1I2"/>
<dbReference type="OrthoDB" id="9757540at2"/>
<feature type="domain" description="Condensation" evidence="1">
    <location>
        <begin position="18"/>
        <end position="449"/>
    </location>
</feature>
<dbReference type="InterPro" id="IPR023213">
    <property type="entry name" value="CAT-like_dom_sf"/>
</dbReference>
<reference evidence="2 3" key="1">
    <citation type="submission" date="2019-06" db="EMBL/GenBank/DDBJ databases">
        <authorList>
            <person name="Livingstone P."/>
            <person name="Whitworth D."/>
        </authorList>
    </citation>
    <scope>NUCLEOTIDE SEQUENCE [LARGE SCALE GENOMIC DNA]</scope>
    <source>
        <strain evidence="2 3">AM401</strain>
    </source>
</reference>
<dbReference type="InterPro" id="IPR001242">
    <property type="entry name" value="Condensation_dom"/>
</dbReference>
<dbReference type="PANTHER" id="PTHR45527">
    <property type="entry name" value="NONRIBOSOMAL PEPTIDE SYNTHETASE"/>
    <property type="match status" value="1"/>
</dbReference>
<sequence>MPSSETSGLERVSRAERLQLSYGQQRLWFIDRIAPGNPIYNEPLVVLELRGRLDVLAVRRAVDHLLARHEVLRTVIAETAGEPSLRILEPRPAELEVLDFRSPSEEETDGRLREVLDAEATRSFDLSRGPLIRFSLVWTAEERHVLVVASHHIVSDGWSVRVLLRELATLYGDAVRGRPLGAGLPVLDVQYADYAAWQRRRLERGELAEEERYWVSRLRGAPMQLDWPTDRQRPRVSRLDGAYVAGQLSTASLDRLRAEAGAALRDDSGPVTRFMALLAAWLLILHRRSGSLDISVGSAVAGRMRKDLEPLIGFFVNVLVLRTDLSGNPSLLTLLARVRETVLGALEHQELPFDRLVEQLQPERHDSRQPLVNVFFAYHNFSAERHVVEGLELRRLRYERAGSKFDVALLAVESEEDARTLTLQLWYDPELYDEETMRAALEEVCRAVEGLGAESLGRRLMALDAILEPPRDGPCEQEFRW</sequence>
<evidence type="ECO:0000259" key="1">
    <source>
        <dbReference type="Pfam" id="PF00668"/>
    </source>
</evidence>
<comment type="caution">
    <text evidence="2">The sequence shown here is derived from an EMBL/GenBank/DDBJ whole genome shotgun (WGS) entry which is preliminary data.</text>
</comment>
<protein>
    <recommendedName>
        <fullName evidence="1">Condensation domain-containing protein</fullName>
    </recommendedName>
</protein>
<gene>
    <name evidence="2" type="ORF">FJV41_15330</name>
</gene>
<dbReference type="GO" id="GO:0003824">
    <property type="term" value="F:catalytic activity"/>
    <property type="evidence" value="ECO:0007669"/>
    <property type="project" value="InterPro"/>
</dbReference>
<dbReference type="Proteomes" id="UP000315369">
    <property type="component" value="Unassembled WGS sequence"/>
</dbReference>
<dbReference type="PANTHER" id="PTHR45527:SF1">
    <property type="entry name" value="FATTY ACID SYNTHASE"/>
    <property type="match status" value="1"/>
</dbReference>
<dbReference type="Pfam" id="PF00668">
    <property type="entry name" value="Condensation"/>
    <property type="match status" value="1"/>
</dbReference>
<dbReference type="GO" id="GO:0043041">
    <property type="term" value="P:amino acid activation for nonribosomal peptide biosynthetic process"/>
    <property type="evidence" value="ECO:0007669"/>
    <property type="project" value="TreeGrafter"/>
</dbReference>
<accession>A0A540X1I2</accession>
<dbReference type="Gene3D" id="3.30.559.10">
    <property type="entry name" value="Chloramphenicol acetyltransferase-like domain"/>
    <property type="match status" value="1"/>
</dbReference>
<organism evidence="2 3">
    <name type="scientific">Myxococcus llanfairpwllgwyngyllgogerychwyrndrobwllllantysiliogogogochensis</name>
    <dbReference type="NCBI Taxonomy" id="2590453"/>
    <lineage>
        <taxon>Bacteria</taxon>
        <taxon>Pseudomonadati</taxon>
        <taxon>Myxococcota</taxon>
        <taxon>Myxococcia</taxon>
        <taxon>Myxococcales</taxon>
        <taxon>Cystobacterineae</taxon>
        <taxon>Myxococcaceae</taxon>
        <taxon>Myxococcus</taxon>
    </lineage>
</organism>
<dbReference type="GO" id="GO:0031177">
    <property type="term" value="F:phosphopantetheine binding"/>
    <property type="evidence" value="ECO:0007669"/>
    <property type="project" value="TreeGrafter"/>
</dbReference>
<dbReference type="Gene3D" id="3.30.559.30">
    <property type="entry name" value="Nonribosomal peptide synthetase, condensation domain"/>
    <property type="match status" value="1"/>
</dbReference>
<dbReference type="SUPFAM" id="SSF52777">
    <property type="entry name" value="CoA-dependent acyltransferases"/>
    <property type="match status" value="2"/>
</dbReference>
<keyword evidence="3" id="KW-1185">Reference proteome</keyword>
<dbReference type="RefSeq" id="WP_141643223.1">
    <property type="nucleotide sequence ID" value="NZ_VIFM01000051.1"/>
</dbReference>
<dbReference type="GO" id="GO:0005829">
    <property type="term" value="C:cytosol"/>
    <property type="evidence" value="ECO:0007669"/>
    <property type="project" value="TreeGrafter"/>
</dbReference>
<evidence type="ECO:0000313" key="3">
    <source>
        <dbReference type="Proteomes" id="UP000315369"/>
    </source>
</evidence>
<proteinExistence type="predicted"/>
<dbReference type="CDD" id="cd19531">
    <property type="entry name" value="LCL_NRPS-like"/>
    <property type="match status" value="1"/>
</dbReference>
<evidence type="ECO:0000313" key="2">
    <source>
        <dbReference type="EMBL" id="TQF15119.1"/>
    </source>
</evidence>
<dbReference type="EMBL" id="VIFM01000051">
    <property type="protein sequence ID" value="TQF15119.1"/>
    <property type="molecule type" value="Genomic_DNA"/>
</dbReference>
<name>A0A540X1I2_9BACT</name>
<dbReference type="GO" id="GO:0044550">
    <property type="term" value="P:secondary metabolite biosynthetic process"/>
    <property type="evidence" value="ECO:0007669"/>
    <property type="project" value="TreeGrafter"/>
</dbReference>